<dbReference type="AlphaFoldDB" id="S5N4K8"/>
<evidence type="ECO:0000256" key="3">
    <source>
        <dbReference type="ARBA" id="ARBA00022729"/>
    </source>
</evidence>
<dbReference type="KEGG" id="sbz:A464_189"/>
<feature type="signal peptide" evidence="5">
    <location>
        <begin position="1"/>
        <end position="36"/>
    </location>
</feature>
<comment type="similarity">
    <text evidence="2">Belongs to the fimbrial protein family.</text>
</comment>
<feature type="domain" description="Fimbrial-type adhesion" evidence="6">
    <location>
        <begin position="44"/>
        <end position="208"/>
    </location>
</feature>
<accession>S5N4K8</accession>
<keyword evidence="3 5" id="KW-0732">Signal</keyword>
<evidence type="ECO:0000256" key="4">
    <source>
        <dbReference type="ARBA" id="ARBA00023263"/>
    </source>
</evidence>
<dbReference type="InterPro" id="IPR050263">
    <property type="entry name" value="Bact_Fimbrial_Adh_Pro"/>
</dbReference>
<dbReference type="InterPro" id="IPR008966">
    <property type="entry name" value="Adhesion_dom_sf"/>
</dbReference>
<dbReference type="EMBL" id="CP006608">
    <property type="protein sequence ID" value="AGR57375.1"/>
    <property type="molecule type" value="Genomic_DNA"/>
</dbReference>
<gene>
    <name evidence="7" type="ORF">A464_189</name>
</gene>
<dbReference type="Proteomes" id="UP000015042">
    <property type="component" value="Chromosome"/>
</dbReference>
<name>S5N4K8_SALBN</name>
<sequence length="209" mass="21711">MLLITLTALKDYVVKKKIIALSVAFSATLISSSAFALDGGQIDFAGLVSDNTCTPHVNGGSQDGQVQLNTANTTAVNTDPGVQTSAVGVQPEPFYITVDCGASNTNTKANLSMSSTFFSNSNGTLNNDDSVSEPATGVNLAIHEVDSSGSAQAYSQVKINDASNVHSQAFDSNGVAKFNFVVSYVKQSSAVPVTAGYVKSNTAYTLTYN</sequence>
<dbReference type="GO" id="GO:0043709">
    <property type="term" value="P:cell adhesion involved in single-species biofilm formation"/>
    <property type="evidence" value="ECO:0007669"/>
    <property type="project" value="TreeGrafter"/>
</dbReference>
<dbReference type="GO" id="GO:0009289">
    <property type="term" value="C:pilus"/>
    <property type="evidence" value="ECO:0007669"/>
    <property type="project" value="UniProtKB-SubCell"/>
</dbReference>
<evidence type="ECO:0000256" key="5">
    <source>
        <dbReference type="SAM" id="SignalP"/>
    </source>
</evidence>
<keyword evidence="4" id="KW-0281">Fimbrium</keyword>
<dbReference type="eggNOG" id="COG3539">
    <property type="taxonomic scope" value="Bacteria"/>
</dbReference>
<organism evidence="7 8">
    <name type="scientific">Salmonella bongori N268-08</name>
    <dbReference type="NCBI Taxonomy" id="1197719"/>
    <lineage>
        <taxon>Bacteria</taxon>
        <taxon>Pseudomonadati</taxon>
        <taxon>Pseudomonadota</taxon>
        <taxon>Gammaproteobacteria</taxon>
        <taxon>Enterobacterales</taxon>
        <taxon>Enterobacteriaceae</taxon>
        <taxon>Salmonella</taxon>
    </lineage>
</organism>
<dbReference type="Gene3D" id="2.60.40.1090">
    <property type="entry name" value="Fimbrial-type adhesion domain"/>
    <property type="match status" value="1"/>
</dbReference>
<protein>
    <submittedName>
        <fullName evidence="7">Fimbrial protein YadN</fullName>
    </submittedName>
</protein>
<dbReference type="InterPro" id="IPR000259">
    <property type="entry name" value="Adhesion_dom_fimbrial"/>
</dbReference>
<dbReference type="PANTHER" id="PTHR33420:SF3">
    <property type="entry name" value="FIMBRIAL SUBUNIT ELFA"/>
    <property type="match status" value="1"/>
</dbReference>
<evidence type="ECO:0000313" key="7">
    <source>
        <dbReference type="EMBL" id="AGR57375.1"/>
    </source>
</evidence>
<proteinExistence type="inferred from homology"/>
<dbReference type="SUPFAM" id="SSF49401">
    <property type="entry name" value="Bacterial adhesins"/>
    <property type="match status" value="1"/>
</dbReference>
<dbReference type="HOGENOM" id="CLU_114542_0_0_6"/>
<dbReference type="PATRIC" id="fig|1197719.3.peg.190"/>
<evidence type="ECO:0000256" key="1">
    <source>
        <dbReference type="ARBA" id="ARBA00004561"/>
    </source>
</evidence>
<comment type="subcellular location">
    <subcellularLocation>
        <location evidence="1">Fimbrium</location>
    </subcellularLocation>
</comment>
<feature type="chain" id="PRO_5004530466" evidence="5">
    <location>
        <begin position="37"/>
        <end position="209"/>
    </location>
</feature>
<evidence type="ECO:0000259" key="6">
    <source>
        <dbReference type="Pfam" id="PF00419"/>
    </source>
</evidence>
<evidence type="ECO:0000256" key="2">
    <source>
        <dbReference type="ARBA" id="ARBA00006671"/>
    </source>
</evidence>
<dbReference type="InterPro" id="IPR036937">
    <property type="entry name" value="Adhesion_dom_fimbrial_sf"/>
</dbReference>
<dbReference type="Pfam" id="PF00419">
    <property type="entry name" value="Fimbrial"/>
    <property type="match status" value="1"/>
</dbReference>
<evidence type="ECO:0000313" key="8">
    <source>
        <dbReference type="Proteomes" id="UP000015042"/>
    </source>
</evidence>
<reference evidence="7 8" key="1">
    <citation type="submission" date="2013-07" db="EMBL/GenBank/DDBJ databases">
        <title>Genome sequence of Salmonella bongori N268-08 - a rare clinical isolate.</title>
        <authorList>
            <person name="Marti R."/>
            <person name="Hagens S."/>
            <person name="Loessner M.J."/>
            <person name="Klumpp J."/>
        </authorList>
    </citation>
    <scope>NUCLEOTIDE SEQUENCE [LARGE SCALE GENOMIC DNA]</scope>
    <source>
        <strain evidence="7 8">N268-08</strain>
    </source>
</reference>
<dbReference type="PANTHER" id="PTHR33420">
    <property type="entry name" value="FIMBRIAL SUBUNIT ELFA-RELATED"/>
    <property type="match status" value="1"/>
</dbReference>